<keyword evidence="2" id="KW-1185">Reference proteome</keyword>
<evidence type="ECO:0000313" key="1">
    <source>
        <dbReference type="EMBL" id="KAF2234179.1"/>
    </source>
</evidence>
<accession>A0A6A6H8H2</accession>
<name>A0A6A6H8H2_VIRVR</name>
<evidence type="ECO:0000313" key="2">
    <source>
        <dbReference type="Proteomes" id="UP000800092"/>
    </source>
</evidence>
<sequence>MSFVTQPNKPQGWVSDEIDAYRLYERVVLEFLRTKFGNQPDGNYKVEFINDKFLFNVPRKLSDAEKDELMDKRDEKE</sequence>
<gene>
    <name evidence="1" type="ORF">EV356DRAFT_502489</name>
</gene>
<dbReference type="AlphaFoldDB" id="A0A6A6H8H2"/>
<dbReference type="Proteomes" id="UP000800092">
    <property type="component" value="Unassembled WGS sequence"/>
</dbReference>
<dbReference type="OrthoDB" id="3941387at2759"/>
<reference evidence="1" key="1">
    <citation type="journal article" date="2020" name="Stud. Mycol.">
        <title>101 Dothideomycetes genomes: a test case for predicting lifestyles and emergence of pathogens.</title>
        <authorList>
            <person name="Haridas S."/>
            <person name="Albert R."/>
            <person name="Binder M."/>
            <person name="Bloem J."/>
            <person name="Labutti K."/>
            <person name="Salamov A."/>
            <person name="Andreopoulos B."/>
            <person name="Baker S."/>
            <person name="Barry K."/>
            <person name="Bills G."/>
            <person name="Bluhm B."/>
            <person name="Cannon C."/>
            <person name="Castanera R."/>
            <person name="Culley D."/>
            <person name="Daum C."/>
            <person name="Ezra D."/>
            <person name="Gonzalez J."/>
            <person name="Henrissat B."/>
            <person name="Kuo A."/>
            <person name="Liang C."/>
            <person name="Lipzen A."/>
            <person name="Lutzoni F."/>
            <person name="Magnuson J."/>
            <person name="Mondo S."/>
            <person name="Nolan M."/>
            <person name="Ohm R."/>
            <person name="Pangilinan J."/>
            <person name="Park H.-J."/>
            <person name="Ramirez L."/>
            <person name="Alfaro M."/>
            <person name="Sun H."/>
            <person name="Tritt A."/>
            <person name="Yoshinaga Y."/>
            <person name="Zwiers L.-H."/>
            <person name="Turgeon B."/>
            <person name="Goodwin S."/>
            <person name="Spatafora J."/>
            <person name="Crous P."/>
            <person name="Grigoriev I."/>
        </authorList>
    </citation>
    <scope>NUCLEOTIDE SEQUENCE</scope>
    <source>
        <strain evidence="1">Tuck. ex Michener</strain>
    </source>
</reference>
<proteinExistence type="predicted"/>
<dbReference type="EMBL" id="ML991800">
    <property type="protein sequence ID" value="KAF2234179.1"/>
    <property type="molecule type" value="Genomic_DNA"/>
</dbReference>
<protein>
    <submittedName>
        <fullName evidence="1">Uncharacterized protein</fullName>
    </submittedName>
</protein>
<organism evidence="1 2">
    <name type="scientific">Viridothelium virens</name>
    <name type="common">Speckled blister lichen</name>
    <name type="synonym">Trypethelium virens</name>
    <dbReference type="NCBI Taxonomy" id="1048519"/>
    <lineage>
        <taxon>Eukaryota</taxon>
        <taxon>Fungi</taxon>
        <taxon>Dikarya</taxon>
        <taxon>Ascomycota</taxon>
        <taxon>Pezizomycotina</taxon>
        <taxon>Dothideomycetes</taxon>
        <taxon>Dothideomycetes incertae sedis</taxon>
        <taxon>Trypetheliales</taxon>
        <taxon>Trypetheliaceae</taxon>
        <taxon>Viridothelium</taxon>
    </lineage>
</organism>